<evidence type="ECO:0000256" key="1">
    <source>
        <dbReference type="SAM" id="MobiDB-lite"/>
    </source>
</evidence>
<name>A0A9P8GC08_AURME</name>
<proteinExistence type="predicted"/>
<evidence type="ECO:0000313" key="3">
    <source>
        <dbReference type="Proteomes" id="UP000767238"/>
    </source>
</evidence>
<organism evidence="2 3">
    <name type="scientific">Aureobasidium melanogenum</name>
    <name type="common">Aureobasidium pullulans var. melanogenum</name>
    <dbReference type="NCBI Taxonomy" id="46634"/>
    <lineage>
        <taxon>Eukaryota</taxon>
        <taxon>Fungi</taxon>
        <taxon>Dikarya</taxon>
        <taxon>Ascomycota</taxon>
        <taxon>Pezizomycotina</taxon>
        <taxon>Dothideomycetes</taxon>
        <taxon>Dothideomycetidae</taxon>
        <taxon>Dothideales</taxon>
        <taxon>Saccotheciaceae</taxon>
        <taxon>Aureobasidium</taxon>
    </lineage>
</organism>
<sequence>MSSSSEQGASNGARPSPESKPALGSPALPGRSPRSTMSADDVYQQALVSSGTNRDVSVVPSTTQVAAQPVPSSRLMSLPLELKLMVMRELETESQEAMNMAVTSKELRDMALARYWSVIQSDRSIRQLLTLPSNVQQLYVNLINELRINGNAFTNANFETLRFNGLEKLEIDWRLPRLGNNLEDISSFIGPHLRTLSIKDSHSSHESTDRRVTNFFPVLTRAPGLRKLDIDSTIDAGPQDLLNAFRTLPRLEEIRLFQIFNERARFDMDHELLRFIATNARIKVWTYQGDYSDDLVSQALEGIPPEQGLFLGLSELVISLSTQAASHLLPRLHALKSLSLFPKDEGDILDAVVRMSSLESLCLYYVYVESPLTTARLGQLSYMSLKELCLVGTHGGHPQGSVIALDDFSYIFGSYQTLETLELDWRDSAHFYEGLGGIFWRLAKAYPNLKTLKLPKASLVPDHFEECSAAGVTAWPSLTSLTLLDIIGPRYPSHHQEYLNLYAHAIHDFFPSLTSLEVEMDMNAPYVHSILAEKRRIFG</sequence>
<dbReference type="EMBL" id="JAHFYH010000088">
    <property type="protein sequence ID" value="KAH0214062.1"/>
    <property type="molecule type" value="Genomic_DNA"/>
</dbReference>
<dbReference type="Gene3D" id="3.80.10.10">
    <property type="entry name" value="Ribonuclease Inhibitor"/>
    <property type="match status" value="2"/>
</dbReference>
<dbReference type="InterPro" id="IPR032675">
    <property type="entry name" value="LRR_dom_sf"/>
</dbReference>
<reference evidence="2" key="2">
    <citation type="submission" date="2021-08" db="EMBL/GenBank/DDBJ databases">
        <authorList>
            <person name="Gostincar C."/>
            <person name="Sun X."/>
            <person name="Song Z."/>
            <person name="Gunde-Cimerman N."/>
        </authorList>
    </citation>
    <scope>NUCLEOTIDE SEQUENCE</scope>
    <source>
        <strain evidence="2">EXF-8016</strain>
    </source>
</reference>
<protein>
    <submittedName>
        <fullName evidence="2">Uncharacterized protein</fullName>
    </submittedName>
</protein>
<feature type="region of interest" description="Disordered" evidence="1">
    <location>
        <begin position="1"/>
        <end position="38"/>
    </location>
</feature>
<evidence type="ECO:0000313" key="2">
    <source>
        <dbReference type="EMBL" id="KAH0214062.1"/>
    </source>
</evidence>
<dbReference type="Proteomes" id="UP000767238">
    <property type="component" value="Unassembled WGS sequence"/>
</dbReference>
<reference evidence="2" key="1">
    <citation type="journal article" date="2021" name="J Fungi (Basel)">
        <title>Virulence traits and population genomics of the black yeast Aureobasidium melanogenum.</title>
        <authorList>
            <person name="Cernosa A."/>
            <person name="Sun X."/>
            <person name="Gostincar C."/>
            <person name="Fang C."/>
            <person name="Gunde-Cimerman N."/>
            <person name="Song Z."/>
        </authorList>
    </citation>
    <scope>NUCLEOTIDE SEQUENCE</scope>
    <source>
        <strain evidence="2">EXF-8016</strain>
    </source>
</reference>
<dbReference type="SUPFAM" id="SSF52047">
    <property type="entry name" value="RNI-like"/>
    <property type="match status" value="1"/>
</dbReference>
<dbReference type="OrthoDB" id="3865027at2759"/>
<accession>A0A9P8GC08</accession>
<feature type="compositionally biased region" description="Polar residues" evidence="1">
    <location>
        <begin position="1"/>
        <end position="10"/>
    </location>
</feature>
<comment type="caution">
    <text evidence="2">The sequence shown here is derived from an EMBL/GenBank/DDBJ whole genome shotgun (WGS) entry which is preliminary data.</text>
</comment>
<dbReference type="AlphaFoldDB" id="A0A9P8GC08"/>
<feature type="non-terminal residue" evidence="2">
    <location>
        <position position="539"/>
    </location>
</feature>
<gene>
    <name evidence="2" type="ORF">KCV03_g8598</name>
</gene>